<feature type="region of interest" description="Disordered" evidence="1">
    <location>
        <begin position="560"/>
        <end position="778"/>
    </location>
</feature>
<reference evidence="2 3" key="1">
    <citation type="journal article" date="2012" name="Proc. Natl. Acad. Sci. U.S.A.">
        <title>Comparative genomics of Ceriporiopsis subvermispora and Phanerochaete chrysosporium provide insight into selective ligninolysis.</title>
        <authorList>
            <person name="Fernandez-Fueyo E."/>
            <person name="Ruiz-Duenas F.J."/>
            <person name="Ferreira P."/>
            <person name="Floudas D."/>
            <person name="Hibbett D.S."/>
            <person name="Canessa P."/>
            <person name="Larrondo L.F."/>
            <person name="James T.Y."/>
            <person name="Seelenfreund D."/>
            <person name="Lobos S."/>
            <person name="Polanco R."/>
            <person name="Tello M."/>
            <person name="Honda Y."/>
            <person name="Watanabe T."/>
            <person name="Watanabe T."/>
            <person name="Ryu J.S."/>
            <person name="Kubicek C.P."/>
            <person name="Schmoll M."/>
            <person name="Gaskell J."/>
            <person name="Hammel K.E."/>
            <person name="St John F.J."/>
            <person name="Vanden Wymelenberg A."/>
            <person name="Sabat G."/>
            <person name="Splinter BonDurant S."/>
            <person name="Syed K."/>
            <person name="Yadav J.S."/>
            <person name="Doddapaneni H."/>
            <person name="Subramanian V."/>
            <person name="Lavin J.L."/>
            <person name="Oguiza J.A."/>
            <person name="Perez G."/>
            <person name="Pisabarro A.G."/>
            <person name="Ramirez L."/>
            <person name="Santoyo F."/>
            <person name="Master E."/>
            <person name="Coutinho P.M."/>
            <person name="Henrissat B."/>
            <person name="Lombard V."/>
            <person name="Magnuson J.K."/>
            <person name="Kuees U."/>
            <person name="Hori C."/>
            <person name="Igarashi K."/>
            <person name="Samejima M."/>
            <person name="Held B.W."/>
            <person name="Barry K.W."/>
            <person name="LaButti K.M."/>
            <person name="Lapidus A."/>
            <person name="Lindquist E.A."/>
            <person name="Lucas S.M."/>
            <person name="Riley R."/>
            <person name="Salamov A.A."/>
            <person name="Hoffmeister D."/>
            <person name="Schwenk D."/>
            <person name="Hadar Y."/>
            <person name="Yarden O."/>
            <person name="de Vries R.P."/>
            <person name="Wiebenga A."/>
            <person name="Stenlid J."/>
            <person name="Eastwood D."/>
            <person name="Grigoriev I.V."/>
            <person name="Berka R.M."/>
            <person name="Blanchette R.A."/>
            <person name="Kersten P."/>
            <person name="Martinez A.T."/>
            <person name="Vicuna R."/>
            <person name="Cullen D."/>
        </authorList>
    </citation>
    <scope>NUCLEOTIDE SEQUENCE [LARGE SCALE GENOMIC DNA]</scope>
    <source>
        <strain evidence="2 3">B</strain>
    </source>
</reference>
<sequence>MLFTLAIAGVLSIMGIFAPLAITFLPGTWLHALECASPTFAIAVKDIAVEVSRARRDVGLYIAGISMDDITLLDDLATQSYAIAHPVHYTFGSSVATPDWSRTPNATLQSVYGVQGNGSDFWAAPSTSEPHIPAGVIAFSGLLAIGATVAIASMTLYKLSRPLSQSRCSQGEPEQVVWQTKHFKVSVIHSHGIDGLTSHPVMVTGRQGAKIRTQVIAMPVLPAPPADLRSGVQRSHTGSPYTTAALQMDQPHQVESSSVAVVQDQNATAIATPASIDTVVLGSALLIEADIIPPMQNDAPPALSRSGSVSEKPRSVDSSMSTIQKEHQGNEVLTEASSRLDQSATSDAQDRDVTTMEDSESASTLEPTITTSTYSSINSVNDNQDANEEVSISVSDAMSDNSDVILDVDVPSQAMSLPSSPLPSTHDSFSVSTSNVNSDHHHKDSKSLEAASSVKADLSSPSGEPHEVPEVCTVSGTNSNEYVYVSGSLFIGPAGNEHQADPDNEFSALTEWSPSTSSLDLASLTIDRPSRSSPRRLSLSAQVERMVFRSDVIHSCTANELPGSFSAPAPPVLDTSPEPSTSSLPNEDTHIDSASPSSIDPTGSPALTPAPADLLDESETASVPLISEYEDVQRPELEPESEASPADDTMPLLDDDPETPIQGLQDSIHAPKPTPPVRRYDVAPAEQGLMHSIHAPRLIDANATTEHSGAQPSSSESAQSTTPAHSADRPNWAQAPSTSSLQDHTEPGGRDQERDRRGRGGASSNRKGNRGTRKKGRR</sequence>
<keyword evidence="3" id="KW-1185">Reference proteome</keyword>
<dbReference type="Proteomes" id="UP000016930">
    <property type="component" value="Unassembled WGS sequence"/>
</dbReference>
<feature type="compositionally biased region" description="Low complexity" evidence="1">
    <location>
        <begin position="368"/>
        <end position="379"/>
    </location>
</feature>
<dbReference type="EMBL" id="KB445799">
    <property type="protein sequence ID" value="EMD36072.1"/>
    <property type="molecule type" value="Genomic_DNA"/>
</dbReference>
<feature type="compositionally biased region" description="Basic and acidic residues" evidence="1">
    <location>
        <begin position="743"/>
        <end position="758"/>
    </location>
</feature>
<feature type="region of interest" description="Disordered" evidence="1">
    <location>
        <begin position="297"/>
        <end position="390"/>
    </location>
</feature>
<feature type="compositionally biased region" description="Polar residues" evidence="1">
    <location>
        <begin position="577"/>
        <end position="601"/>
    </location>
</feature>
<proteinExistence type="predicted"/>
<protein>
    <submittedName>
        <fullName evidence="2">Uncharacterized protein</fullName>
    </submittedName>
</protein>
<accession>M2RCE3</accession>
<dbReference type="AlphaFoldDB" id="M2RCE3"/>
<feature type="compositionally biased region" description="Polar residues" evidence="1">
    <location>
        <begin position="415"/>
        <end position="437"/>
    </location>
</feature>
<feature type="compositionally biased region" description="Polar residues" evidence="1">
    <location>
        <begin position="380"/>
        <end position="390"/>
    </location>
</feature>
<feature type="compositionally biased region" description="Polar residues" evidence="1">
    <location>
        <begin position="702"/>
        <end position="724"/>
    </location>
</feature>
<evidence type="ECO:0000256" key="1">
    <source>
        <dbReference type="SAM" id="MobiDB-lite"/>
    </source>
</evidence>
<feature type="region of interest" description="Disordered" evidence="1">
    <location>
        <begin position="415"/>
        <end position="469"/>
    </location>
</feature>
<dbReference type="OrthoDB" id="10681699at2759"/>
<organism evidence="2 3">
    <name type="scientific">Ceriporiopsis subvermispora (strain B)</name>
    <name type="common">White-rot fungus</name>
    <name type="synonym">Gelatoporia subvermispora</name>
    <dbReference type="NCBI Taxonomy" id="914234"/>
    <lineage>
        <taxon>Eukaryota</taxon>
        <taxon>Fungi</taxon>
        <taxon>Dikarya</taxon>
        <taxon>Basidiomycota</taxon>
        <taxon>Agaricomycotina</taxon>
        <taxon>Agaricomycetes</taxon>
        <taxon>Polyporales</taxon>
        <taxon>Gelatoporiaceae</taxon>
        <taxon>Gelatoporia</taxon>
    </lineage>
</organism>
<evidence type="ECO:0000313" key="3">
    <source>
        <dbReference type="Proteomes" id="UP000016930"/>
    </source>
</evidence>
<name>M2RCE3_CERS8</name>
<feature type="compositionally biased region" description="Polar residues" evidence="1">
    <location>
        <begin position="335"/>
        <end position="347"/>
    </location>
</feature>
<dbReference type="HOGENOM" id="CLU_359798_0_0_1"/>
<evidence type="ECO:0000313" key="2">
    <source>
        <dbReference type="EMBL" id="EMD36072.1"/>
    </source>
</evidence>
<gene>
    <name evidence="2" type="ORF">CERSUDRAFT_124585</name>
</gene>
<feature type="compositionally biased region" description="Basic and acidic residues" evidence="1">
    <location>
        <begin position="438"/>
        <end position="447"/>
    </location>
</feature>
<feature type="compositionally biased region" description="Basic residues" evidence="1">
    <location>
        <begin position="767"/>
        <end position="778"/>
    </location>
</feature>